<evidence type="ECO:0000256" key="8">
    <source>
        <dbReference type="SAM" id="Coils"/>
    </source>
</evidence>
<evidence type="ECO:0000256" key="3">
    <source>
        <dbReference type="ARBA" id="ARBA00022448"/>
    </source>
</evidence>
<accession>A0ABR9VTI1</accession>
<name>A0ABR9VTI1_9SYNC</name>
<evidence type="ECO:0000313" key="10">
    <source>
        <dbReference type="Proteomes" id="UP000658720"/>
    </source>
</evidence>
<dbReference type="PANTHER" id="PTHR30026:SF21">
    <property type="entry name" value="SLR1270 PROTEIN"/>
    <property type="match status" value="1"/>
</dbReference>
<keyword evidence="6" id="KW-0472">Membrane</keyword>
<keyword evidence="8" id="KW-0175">Coiled coil</keyword>
<gene>
    <name evidence="9" type="ORF">IQ217_07750</name>
</gene>
<keyword evidence="3" id="KW-0813">Transport</keyword>
<evidence type="ECO:0000256" key="4">
    <source>
        <dbReference type="ARBA" id="ARBA00022452"/>
    </source>
</evidence>
<dbReference type="InterPro" id="IPR051906">
    <property type="entry name" value="TolC-like"/>
</dbReference>
<keyword evidence="4" id="KW-1134">Transmembrane beta strand</keyword>
<dbReference type="Pfam" id="PF02321">
    <property type="entry name" value="OEP"/>
    <property type="match status" value="2"/>
</dbReference>
<dbReference type="SUPFAM" id="SSF56954">
    <property type="entry name" value="Outer membrane efflux proteins (OEP)"/>
    <property type="match status" value="1"/>
</dbReference>
<sequence length="529" mass="58189">MKSIHPLKFWSSSTLLLLLSTSVGVFLPGFSGGQGTIVVAQSPTITPAETPLPSVETGTESSANGFALPELPPAMPDERLNPSGNPLMFPTKPDEVDTTVRQAITLDEAIALALRNNEQLQEAKLSLEQQEAGLMAARAALYPNLDTDFTFSRDSSAAAEANNALIANQDQTTTITPELRPETSTNAVGNINLTYSIYAGGERSAQIAKAEQLVQNSRLQVEVVAEQTRFEATDRYYALQGADAQVAIAQASVEDASQSLRDARLLEQAGLGTRFDVLRAEGDLATANEALTRSIADQRNARRRLAQLLSVGQRVELTAADEIVEAGDWNLPLDESIVQAYKNRAELEQQLVQIEVSEQDRYIALAAMKPRVDFLANYTYQNNFDSSAGLVDGYSFAARVRWNFFDGGRALAEARRADRQMDIAKTTFAEQRNQIRLEVEESYYTLISNKENIGSTRTNVIRFEEALRLARLRFQAGVGTQTDVINAQRDLANARGRFLQAIIGYNQSLNQLQRSISNLPNNHLFDIQP</sequence>
<evidence type="ECO:0000313" key="9">
    <source>
        <dbReference type="EMBL" id="MBE9253748.1"/>
    </source>
</evidence>
<keyword evidence="10" id="KW-1185">Reference proteome</keyword>
<reference evidence="9 10" key="1">
    <citation type="submission" date="2020-10" db="EMBL/GenBank/DDBJ databases">
        <authorList>
            <person name="Castelo-Branco R."/>
            <person name="Eusebio N."/>
            <person name="Adriana R."/>
            <person name="Vieira A."/>
            <person name="Brugerolle De Fraissinette N."/>
            <person name="Rezende De Castro R."/>
            <person name="Schneider M.P."/>
            <person name="Vasconcelos V."/>
            <person name="Leao P.N."/>
        </authorList>
    </citation>
    <scope>NUCLEOTIDE SEQUENCE [LARGE SCALE GENOMIC DNA]</scope>
    <source>
        <strain evidence="9 10">LEGE 00031</strain>
    </source>
</reference>
<dbReference type="Gene3D" id="1.20.1600.10">
    <property type="entry name" value="Outer membrane efflux proteins (OEP)"/>
    <property type="match status" value="1"/>
</dbReference>
<dbReference type="Proteomes" id="UP000658720">
    <property type="component" value="Unassembled WGS sequence"/>
</dbReference>
<evidence type="ECO:0000256" key="2">
    <source>
        <dbReference type="ARBA" id="ARBA00007613"/>
    </source>
</evidence>
<evidence type="ECO:0000256" key="5">
    <source>
        <dbReference type="ARBA" id="ARBA00022692"/>
    </source>
</evidence>
<proteinExistence type="inferred from homology"/>
<dbReference type="PANTHER" id="PTHR30026">
    <property type="entry name" value="OUTER MEMBRANE PROTEIN TOLC"/>
    <property type="match status" value="1"/>
</dbReference>
<comment type="subcellular location">
    <subcellularLocation>
        <location evidence="1">Cell outer membrane</location>
    </subcellularLocation>
</comment>
<dbReference type="InterPro" id="IPR003423">
    <property type="entry name" value="OMP_efflux"/>
</dbReference>
<feature type="coiled-coil region" evidence="8">
    <location>
        <begin position="110"/>
        <end position="140"/>
    </location>
</feature>
<dbReference type="EMBL" id="JADEVV010000017">
    <property type="protein sequence ID" value="MBE9253748.1"/>
    <property type="molecule type" value="Genomic_DNA"/>
</dbReference>
<comment type="similarity">
    <text evidence="2">Belongs to the outer membrane factor (OMF) (TC 1.B.17) family.</text>
</comment>
<protein>
    <submittedName>
        <fullName evidence="9">TolC family protein</fullName>
    </submittedName>
</protein>
<evidence type="ECO:0000256" key="1">
    <source>
        <dbReference type="ARBA" id="ARBA00004442"/>
    </source>
</evidence>
<organism evidence="9 10">
    <name type="scientific">Synechocystis salina LEGE 00031</name>
    <dbReference type="NCBI Taxonomy" id="1828736"/>
    <lineage>
        <taxon>Bacteria</taxon>
        <taxon>Bacillati</taxon>
        <taxon>Cyanobacteriota</taxon>
        <taxon>Cyanophyceae</taxon>
        <taxon>Synechococcales</taxon>
        <taxon>Merismopediaceae</taxon>
        <taxon>Synechocystis</taxon>
    </lineage>
</organism>
<comment type="caution">
    <text evidence="9">The sequence shown here is derived from an EMBL/GenBank/DDBJ whole genome shotgun (WGS) entry which is preliminary data.</text>
</comment>
<dbReference type="RefSeq" id="WP_190596354.1">
    <property type="nucleotide sequence ID" value="NZ_JADEVV010000017.1"/>
</dbReference>
<evidence type="ECO:0000256" key="7">
    <source>
        <dbReference type="ARBA" id="ARBA00023237"/>
    </source>
</evidence>
<keyword evidence="5" id="KW-0812">Transmembrane</keyword>
<evidence type="ECO:0000256" key="6">
    <source>
        <dbReference type="ARBA" id="ARBA00023136"/>
    </source>
</evidence>
<keyword evidence="7" id="KW-0998">Cell outer membrane</keyword>